<feature type="transmembrane region" description="Helical" evidence="2">
    <location>
        <begin position="293"/>
        <end position="311"/>
    </location>
</feature>
<dbReference type="AlphaFoldDB" id="A0A927K1J6"/>
<evidence type="ECO:0000256" key="1">
    <source>
        <dbReference type="SAM" id="MobiDB-lite"/>
    </source>
</evidence>
<feature type="transmembrane region" description="Helical" evidence="2">
    <location>
        <begin position="331"/>
        <end position="351"/>
    </location>
</feature>
<reference evidence="4" key="1">
    <citation type="submission" date="2020-09" db="EMBL/GenBank/DDBJ databases">
        <title>Nocardioides sp. strain MJB4 16S ribosomal RNA gene Genome sequencing and assembly.</title>
        <authorList>
            <person name="Kim I."/>
        </authorList>
    </citation>
    <scope>NUCLEOTIDE SEQUENCE</scope>
    <source>
        <strain evidence="4">MJB4</strain>
    </source>
</reference>
<dbReference type="RefSeq" id="WP_192140016.1">
    <property type="nucleotide sequence ID" value="NZ_JACYXZ010000001.1"/>
</dbReference>
<dbReference type="Proteomes" id="UP000616839">
    <property type="component" value="Unassembled WGS sequence"/>
</dbReference>
<dbReference type="EMBL" id="JACYXZ010000001">
    <property type="protein sequence ID" value="MBD8868404.1"/>
    <property type="molecule type" value="Genomic_DNA"/>
</dbReference>
<sequence>MTTDIAPGPAHMPASGPSRHQRAATPAQLAWLGTETADWTAQGLLRPDQAEAILGHYRATRRFSLGRLLLTLGGVFVGVGLIWLVAANLETLPPSARFAVVTAIWLALVAAAHLGAERRRTRGRHGPSPLVGTGRLLAALAFGAVVFQAAQSLQVPAYEPLLIGVWSAGALVYAYAVRAVTPLLVGLVTGVAWVLWQTVEAAPSELAVVVTLLAVAAGASAVSVLHTRFGPAGFTAAWREAGALLLLVGLFAAAVPSLTADGFVVTPPLVLLGLVAVALAAAATYLGRDTTRLEPPVVLAVAAVAVGLVAWEPSQAAVSGTGSLPVGDWAQAALSVAAYVAVATWVAVLGIWRDSGRLTFLALAALVVFTVFQSFAVFARIFDGAWLFLALGMVLFGAGFLFDRGRRQLEASLAGADR</sequence>
<organism evidence="4 5">
    <name type="scientific">Nocardioides donggukensis</name>
    <dbReference type="NCBI Taxonomy" id="2774019"/>
    <lineage>
        <taxon>Bacteria</taxon>
        <taxon>Bacillati</taxon>
        <taxon>Actinomycetota</taxon>
        <taxon>Actinomycetes</taxon>
        <taxon>Propionibacteriales</taxon>
        <taxon>Nocardioidaceae</taxon>
        <taxon>Nocardioides</taxon>
    </lineage>
</organism>
<feature type="transmembrane region" description="Helical" evidence="2">
    <location>
        <begin position="385"/>
        <end position="402"/>
    </location>
</feature>
<feature type="transmembrane region" description="Helical" evidence="2">
    <location>
        <begin position="98"/>
        <end position="116"/>
    </location>
</feature>
<feature type="transmembrane region" description="Helical" evidence="2">
    <location>
        <begin position="68"/>
        <end position="86"/>
    </location>
</feature>
<feature type="transmembrane region" description="Helical" evidence="2">
    <location>
        <begin position="264"/>
        <end position="286"/>
    </location>
</feature>
<evidence type="ECO:0000313" key="4">
    <source>
        <dbReference type="EMBL" id="MBD8868404.1"/>
    </source>
</evidence>
<feature type="transmembrane region" description="Helical" evidence="2">
    <location>
        <begin position="358"/>
        <end position="379"/>
    </location>
</feature>
<feature type="region of interest" description="Disordered" evidence="1">
    <location>
        <begin position="1"/>
        <end position="25"/>
    </location>
</feature>
<protein>
    <submittedName>
        <fullName evidence="4">DUF2157 domain-containing protein</fullName>
    </submittedName>
</protein>
<name>A0A927K1J6_9ACTN</name>
<feature type="domain" description="DUF2157" evidence="3">
    <location>
        <begin position="38"/>
        <end position="179"/>
    </location>
</feature>
<feature type="transmembrane region" description="Helical" evidence="2">
    <location>
        <begin position="237"/>
        <end position="258"/>
    </location>
</feature>
<keyword evidence="5" id="KW-1185">Reference proteome</keyword>
<evidence type="ECO:0000256" key="2">
    <source>
        <dbReference type="SAM" id="Phobius"/>
    </source>
</evidence>
<evidence type="ECO:0000313" key="5">
    <source>
        <dbReference type="Proteomes" id="UP000616839"/>
    </source>
</evidence>
<gene>
    <name evidence="4" type="ORF">IE331_02105</name>
</gene>
<feature type="transmembrane region" description="Helical" evidence="2">
    <location>
        <begin position="205"/>
        <end position="225"/>
    </location>
</feature>
<comment type="caution">
    <text evidence="4">The sequence shown here is derived from an EMBL/GenBank/DDBJ whole genome shotgun (WGS) entry which is preliminary data.</text>
</comment>
<proteinExistence type="predicted"/>
<accession>A0A927K1J6</accession>
<dbReference type="InterPro" id="IPR018677">
    <property type="entry name" value="DUF2157"/>
</dbReference>
<feature type="transmembrane region" description="Helical" evidence="2">
    <location>
        <begin position="183"/>
        <end position="199"/>
    </location>
</feature>
<feature type="transmembrane region" description="Helical" evidence="2">
    <location>
        <begin position="157"/>
        <end position="176"/>
    </location>
</feature>
<feature type="transmembrane region" description="Helical" evidence="2">
    <location>
        <begin position="128"/>
        <end position="151"/>
    </location>
</feature>
<keyword evidence="2" id="KW-0812">Transmembrane</keyword>
<keyword evidence="2" id="KW-0472">Membrane</keyword>
<dbReference type="Pfam" id="PF09925">
    <property type="entry name" value="DUF2157"/>
    <property type="match status" value="1"/>
</dbReference>
<evidence type="ECO:0000259" key="3">
    <source>
        <dbReference type="Pfam" id="PF09925"/>
    </source>
</evidence>
<keyword evidence="2" id="KW-1133">Transmembrane helix</keyword>